<feature type="domain" description="HPt" evidence="3">
    <location>
        <begin position="34"/>
        <end position="134"/>
    </location>
</feature>
<dbReference type="GO" id="GO:0000160">
    <property type="term" value="P:phosphorelay signal transduction system"/>
    <property type="evidence" value="ECO:0007669"/>
    <property type="project" value="UniProtKB-KW"/>
</dbReference>
<gene>
    <name evidence="4" type="ORF">LPC04_02525</name>
</gene>
<dbReference type="GO" id="GO:0004672">
    <property type="term" value="F:protein kinase activity"/>
    <property type="evidence" value="ECO:0007669"/>
    <property type="project" value="UniProtKB-ARBA"/>
</dbReference>
<dbReference type="CDD" id="cd00088">
    <property type="entry name" value="HPT"/>
    <property type="match status" value="1"/>
</dbReference>
<dbReference type="InterPro" id="IPR008207">
    <property type="entry name" value="Sig_transdc_His_kin_Hpt_dom"/>
</dbReference>
<accession>A0A9X1YHN3</accession>
<protein>
    <submittedName>
        <fullName evidence="4">Hpt domain-containing protein</fullName>
    </submittedName>
</protein>
<dbReference type="PROSITE" id="PS50894">
    <property type="entry name" value="HPT"/>
    <property type="match status" value="1"/>
</dbReference>
<evidence type="ECO:0000259" key="3">
    <source>
        <dbReference type="PROSITE" id="PS50894"/>
    </source>
</evidence>
<dbReference type="InterPro" id="IPR036641">
    <property type="entry name" value="HPT_dom_sf"/>
</dbReference>
<sequence length="136" mass="14327">MVDLNNSGIDGTATKPVLDAACMAELRALDPDGKAQLVKRVLATYQTSLAKLVAQLQLARTEGAWDQVSRVAHTLKSSSASIGALALSALCAEIERLLRAGDSNGAQPLIDQFQAEVQRVDGAVRQTLQQLEAAAS</sequence>
<dbReference type="Gene3D" id="1.20.120.160">
    <property type="entry name" value="HPT domain"/>
    <property type="match status" value="1"/>
</dbReference>
<reference evidence="4" key="1">
    <citation type="submission" date="2021-11" db="EMBL/GenBank/DDBJ databases">
        <title>BS-T2-15 a new species belonging to the Comamonadaceae family isolated from the soil of a French oak forest.</title>
        <authorList>
            <person name="Mieszkin S."/>
            <person name="Alain K."/>
        </authorList>
    </citation>
    <scope>NUCLEOTIDE SEQUENCE</scope>
    <source>
        <strain evidence="4">BS-T2-15</strain>
    </source>
</reference>
<dbReference type="SMART" id="SM00073">
    <property type="entry name" value="HPT"/>
    <property type="match status" value="1"/>
</dbReference>
<organism evidence="4 5">
    <name type="scientific">Scleromatobacter humisilvae</name>
    <dbReference type="NCBI Taxonomy" id="2897159"/>
    <lineage>
        <taxon>Bacteria</taxon>
        <taxon>Pseudomonadati</taxon>
        <taxon>Pseudomonadota</taxon>
        <taxon>Betaproteobacteria</taxon>
        <taxon>Burkholderiales</taxon>
        <taxon>Sphaerotilaceae</taxon>
        <taxon>Scleromatobacter</taxon>
    </lineage>
</organism>
<evidence type="ECO:0000313" key="4">
    <source>
        <dbReference type="EMBL" id="MCK9684577.1"/>
    </source>
</evidence>
<evidence type="ECO:0000256" key="1">
    <source>
        <dbReference type="ARBA" id="ARBA00023012"/>
    </source>
</evidence>
<dbReference type="Pfam" id="PF01627">
    <property type="entry name" value="Hpt"/>
    <property type="match status" value="1"/>
</dbReference>
<dbReference type="RefSeq" id="WP_275680603.1">
    <property type="nucleotide sequence ID" value="NZ_JAJLJH010000001.1"/>
</dbReference>
<proteinExistence type="predicted"/>
<dbReference type="EMBL" id="JAJLJH010000001">
    <property type="protein sequence ID" value="MCK9684577.1"/>
    <property type="molecule type" value="Genomic_DNA"/>
</dbReference>
<dbReference type="SUPFAM" id="SSF47226">
    <property type="entry name" value="Histidine-containing phosphotransfer domain, HPT domain"/>
    <property type="match status" value="1"/>
</dbReference>
<keyword evidence="2" id="KW-0597">Phosphoprotein</keyword>
<keyword evidence="5" id="KW-1185">Reference proteome</keyword>
<dbReference type="AlphaFoldDB" id="A0A9X1YHN3"/>
<keyword evidence="1" id="KW-0902">Two-component regulatory system</keyword>
<name>A0A9X1YHN3_9BURK</name>
<evidence type="ECO:0000313" key="5">
    <source>
        <dbReference type="Proteomes" id="UP001139353"/>
    </source>
</evidence>
<evidence type="ECO:0000256" key="2">
    <source>
        <dbReference type="PROSITE-ProRule" id="PRU00110"/>
    </source>
</evidence>
<dbReference type="Proteomes" id="UP001139353">
    <property type="component" value="Unassembled WGS sequence"/>
</dbReference>
<feature type="modified residue" description="Phosphohistidine" evidence="2">
    <location>
        <position position="73"/>
    </location>
</feature>
<comment type="caution">
    <text evidence="4">The sequence shown here is derived from an EMBL/GenBank/DDBJ whole genome shotgun (WGS) entry which is preliminary data.</text>
</comment>